<dbReference type="GO" id="GO:0005829">
    <property type="term" value="C:cytosol"/>
    <property type="evidence" value="ECO:0007669"/>
    <property type="project" value="TreeGrafter"/>
</dbReference>
<sequence>MTTMFVFPGQGSQSVGMMRAYEGLPEIRETFREASDALGIDLWRLVDQGPEAELTRTRNTQPVMLTAGVAVWRAWKALGGHDPAFVAGHSLGEYSALVAAEALAFSDAVRLVRLRGEAMQEAVPEGVGAMAAILGIDAAAVSDVCAQAASAEEIVAPANLNAPGQIVVAGHRDAVLLAAELAKARGAKRAVLLPVSAPFHCALMRPAAERLAAALAEVEVHSPRIPVIHNVDVATHAEPEAIRAALVAQAYSPVRWIETIEHAAASGVTRVVECGPGKVLAALTKRIVKSLESVALSDAQAVQSLLETERDDGKD</sequence>
<protein>
    <recommendedName>
        <fullName evidence="2 6">Malonyl CoA-acyl carrier protein transacylase</fullName>
        <ecNumber evidence="1 6">2.3.1.39</ecNumber>
    </recommendedName>
</protein>
<comment type="similarity">
    <text evidence="6">Belongs to the fabD family.</text>
</comment>
<dbReference type="Pfam" id="PF00698">
    <property type="entry name" value="Acyl_transf_1"/>
    <property type="match status" value="1"/>
</dbReference>
<dbReference type="FunFam" id="3.30.70.250:FF:000001">
    <property type="entry name" value="Malonyl CoA-acyl carrier protein transacylase"/>
    <property type="match status" value="1"/>
</dbReference>
<dbReference type="PANTHER" id="PTHR42681">
    <property type="entry name" value="MALONYL-COA-ACYL CARRIER PROTEIN TRANSACYLASE, MITOCHONDRIAL"/>
    <property type="match status" value="1"/>
</dbReference>
<dbReference type="InterPro" id="IPR016036">
    <property type="entry name" value="Malonyl_transacylase_ACP-bd"/>
</dbReference>
<dbReference type="SUPFAM" id="SSF55048">
    <property type="entry name" value="Probable ACP-binding domain of malonyl-CoA ACP transacylase"/>
    <property type="match status" value="1"/>
</dbReference>
<dbReference type="GO" id="GO:0006633">
    <property type="term" value="P:fatty acid biosynthetic process"/>
    <property type="evidence" value="ECO:0007669"/>
    <property type="project" value="TreeGrafter"/>
</dbReference>
<dbReference type="KEGG" id="htl:HPTL_0347"/>
<evidence type="ECO:0000256" key="4">
    <source>
        <dbReference type="ARBA" id="ARBA00023315"/>
    </source>
</evidence>
<dbReference type="SMART" id="SM00827">
    <property type="entry name" value="PKS_AT"/>
    <property type="match status" value="1"/>
</dbReference>
<dbReference type="NCBIfam" id="TIGR00128">
    <property type="entry name" value="fabD"/>
    <property type="match status" value="1"/>
</dbReference>
<dbReference type="Proteomes" id="UP000262004">
    <property type="component" value="Chromosome"/>
</dbReference>
<name>A0A2Z6DW35_HYDTE</name>
<evidence type="ECO:0000313" key="9">
    <source>
        <dbReference type="EMBL" id="BBD76615.1"/>
    </source>
</evidence>
<keyword evidence="4 6" id="KW-0012">Acyltransferase</keyword>
<evidence type="ECO:0000256" key="2">
    <source>
        <dbReference type="ARBA" id="ARBA00018953"/>
    </source>
</evidence>
<feature type="active site" evidence="7">
    <location>
        <position position="200"/>
    </location>
</feature>
<dbReference type="PANTHER" id="PTHR42681:SF1">
    <property type="entry name" value="MALONYL-COA-ACYL CARRIER PROTEIN TRANSACYLASE, MITOCHONDRIAL"/>
    <property type="match status" value="1"/>
</dbReference>
<gene>
    <name evidence="9" type="ORF">HPTL_0347</name>
</gene>
<reference evidence="9 10" key="1">
    <citation type="submission" date="2018-04" db="EMBL/GenBank/DDBJ databases">
        <title>Complete genome sequence of Hydrogenophilus thermoluteolus TH-1.</title>
        <authorList>
            <person name="Arai H."/>
        </authorList>
    </citation>
    <scope>NUCLEOTIDE SEQUENCE [LARGE SCALE GENOMIC DNA]</scope>
    <source>
        <strain evidence="9 10">TH-1</strain>
    </source>
</reference>
<proteinExistence type="inferred from homology"/>
<keyword evidence="10" id="KW-1185">Reference proteome</keyword>
<dbReference type="InterPro" id="IPR050858">
    <property type="entry name" value="Mal-CoA-ACP_Trans/PKS_FabD"/>
</dbReference>
<dbReference type="RefSeq" id="WP_119334438.1">
    <property type="nucleotide sequence ID" value="NZ_AP018558.1"/>
</dbReference>
<dbReference type="Gene3D" id="3.30.70.250">
    <property type="entry name" value="Malonyl-CoA ACP transacylase, ACP-binding"/>
    <property type="match status" value="1"/>
</dbReference>
<dbReference type="AlphaFoldDB" id="A0A2Z6DW35"/>
<evidence type="ECO:0000256" key="1">
    <source>
        <dbReference type="ARBA" id="ARBA00013258"/>
    </source>
</evidence>
<dbReference type="OrthoDB" id="5289168at2"/>
<evidence type="ECO:0000256" key="5">
    <source>
        <dbReference type="ARBA" id="ARBA00048462"/>
    </source>
</evidence>
<keyword evidence="3 6" id="KW-0808">Transferase</keyword>
<dbReference type="SUPFAM" id="SSF52151">
    <property type="entry name" value="FabD/lysophospholipase-like"/>
    <property type="match status" value="1"/>
</dbReference>
<evidence type="ECO:0000259" key="8">
    <source>
        <dbReference type="SMART" id="SM00827"/>
    </source>
</evidence>
<dbReference type="PIRSF" id="PIRSF000446">
    <property type="entry name" value="Mct"/>
    <property type="match status" value="1"/>
</dbReference>
<dbReference type="EMBL" id="AP018558">
    <property type="protein sequence ID" value="BBD76615.1"/>
    <property type="molecule type" value="Genomic_DNA"/>
</dbReference>
<dbReference type="EC" id="2.3.1.39" evidence="1 6"/>
<evidence type="ECO:0000256" key="3">
    <source>
        <dbReference type="ARBA" id="ARBA00022679"/>
    </source>
</evidence>
<organism evidence="9 10">
    <name type="scientific">Hydrogenophilus thermoluteolus</name>
    <name type="common">Pseudomonas hydrogenothermophila</name>
    <dbReference type="NCBI Taxonomy" id="297"/>
    <lineage>
        <taxon>Bacteria</taxon>
        <taxon>Pseudomonadati</taxon>
        <taxon>Pseudomonadota</taxon>
        <taxon>Hydrogenophilia</taxon>
        <taxon>Hydrogenophilales</taxon>
        <taxon>Hydrogenophilaceae</taxon>
        <taxon>Hydrogenophilus</taxon>
    </lineage>
</organism>
<dbReference type="InterPro" id="IPR014043">
    <property type="entry name" value="Acyl_transferase_dom"/>
</dbReference>
<dbReference type="InterPro" id="IPR001227">
    <property type="entry name" value="Ac_transferase_dom_sf"/>
</dbReference>
<feature type="domain" description="Malonyl-CoA:ACP transacylase (MAT)" evidence="8">
    <location>
        <begin position="6"/>
        <end position="307"/>
    </location>
</feature>
<dbReference type="Gene3D" id="3.40.366.10">
    <property type="entry name" value="Malonyl-Coenzyme A Acyl Carrier Protein, domain 2"/>
    <property type="match status" value="1"/>
</dbReference>
<feature type="active site" evidence="7">
    <location>
        <position position="90"/>
    </location>
</feature>
<dbReference type="InterPro" id="IPR016035">
    <property type="entry name" value="Acyl_Trfase/lysoPLipase"/>
</dbReference>
<comment type="catalytic activity">
    <reaction evidence="5 6">
        <text>holo-[ACP] + malonyl-CoA = malonyl-[ACP] + CoA</text>
        <dbReference type="Rhea" id="RHEA:41792"/>
        <dbReference type="Rhea" id="RHEA-COMP:9623"/>
        <dbReference type="Rhea" id="RHEA-COMP:9685"/>
        <dbReference type="ChEBI" id="CHEBI:57287"/>
        <dbReference type="ChEBI" id="CHEBI:57384"/>
        <dbReference type="ChEBI" id="CHEBI:64479"/>
        <dbReference type="ChEBI" id="CHEBI:78449"/>
        <dbReference type="EC" id="2.3.1.39"/>
    </reaction>
</comment>
<dbReference type="InterPro" id="IPR004410">
    <property type="entry name" value="Malonyl_CoA-ACP_transAc_FabD"/>
</dbReference>
<evidence type="ECO:0000256" key="7">
    <source>
        <dbReference type="PIRSR" id="PIRSR000446-1"/>
    </source>
</evidence>
<dbReference type="InterPro" id="IPR024925">
    <property type="entry name" value="Malonyl_CoA-ACP_transAc"/>
</dbReference>
<evidence type="ECO:0000313" key="10">
    <source>
        <dbReference type="Proteomes" id="UP000262004"/>
    </source>
</evidence>
<evidence type="ECO:0000256" key="6">
    <source>
        <dbReference type="PIRNR" id="PIRNR000446"/>
    </source>
</evidence>
<accession>A0A2Z6DW35</accession>
<dbReference type="GO" id="GO:0004314">
    <property type="term" value="F:[acyl-carrier-protein] S-malonyltransferase activity"/>
    <property type="evidence" value="ECO:0007669"/>
    <property type="project" value="UniProtKB-EC"/>
</dbReference>